<keyword evidence="4" id="KW-0507">mRNA processing</keyword>
<evidence type="ECO:0000313" key="8">
    <source>
        <dbReference type="EMBL" id="KAL0965250.1"/>
    </source>
</evidence>
<dbReference type="InterPro" id="IPR034913">
    <property type="entry name" value="mS27/PTCD2"/>
</dbReference>
<comment type="subcellular location">
    <subcellularLocation>
        <location evidence="1">Mitochondrion</location>
    </subcellularLocation>
</comment>
<evidence type="ECO:0000256" key="7">
    <source>
        <dbReference type="SAM" id="MobiDB-lite"/>
    </source>
</evidence>
<evidence type="ECO:0000313" key="9">
    <source>
        <dbReference type="Proteomes" id="UP001557470"/>
    </source>
</evidence>
<proteinExistence type="inferred from homology"/>
<evidence type="ECO:0000256" key="3">
    <source>
        <dbReference type="ARBA" id="ARBA00014675"/>
    </source>
</evidence>
<dbReference type="InterPro" id="IPR034629">
    <property type="entry name" value="PTCD2"/>
</dbReference>
<comment type="caution">
    <text evidence="8">The sequence shown here is derived from an EMBL/GenBank/DDBJ whole genome shotgun (WGS) entry which is preliminary data.</text>
</comment>
<dbReference type="InterPro" id="IPR002885">
    <property type="entry name" value="PPR_rpt"/>
</dbReference>
<protein>
    <recommendedName>
        <fullName evidence="3">Pentatricopeptide repeat-containing protein 2, mitochondrial</fullName>
    </recommendedName>
</protein>
<evidence type="ECO:0000256" key="6">
    <source>
        <dbReference type="PROSITE-ProRule" id="PRU00708"/>
    </source>
</evidence>
<feature type="region of interest" description="Disordered" evidence="7">
    <location>
        <begin position="376"/>
        <end position="406"/>
    </location>
</feature>
<dbReference type="Proteomes" id="UP001557470">
    <property type="component" value="Unassembled WGS sequence"/>
</dbReference>
<dbReference type="AlphaFoldDB" id="A0ABD0W3F3"/>
<evidence type="ECO:0000256" key="5">
    <source>
        <dbReference type="ARBA" id="ARBA00023128"/>
    </source>
</evidence>
<feature type="compositionally biased region" description="Basic and acidic residues" evidence="7">
    <location>
        <begin position="381"/>
        <end position="390"/>
    </location>
</feature>
<gene>
    <name evidence="8" type="ORF">UPYG_G00278770</name>
</gene>
<evidence type="ECO:0000256" key="4">
    <source>
        <dbReference type="ARBA" id="ARBA00022664"/>
    </source>
</evidence>
<dbReference type="PANTHER" id="PTHR14700">
    <property type="entry name" value="PENTATRICOPEPTIDE REPEAT-CONTAINING PROTEIN 2, MITOCHONDRIAL"/>
    <property type="match status" value="1"/>
</dbReference>
<dbReference type="PROSITE" id="PS51375">
    <property type="entry name" value="PPR"/>
    <property type="match status" value="1"/>
</dbReference>
<dbReference type="Pfam" id="PF10037">
    <property type="entry name" value="MRP-S27"/>
    <property type="match status" value="1"/>
</dbReference>
<evidence type="ECO:0000256" key="2">
    <source>
        <dbReference type="ARBA" id="ARBA00008677"/>
    </source>
</evidence>
<keyword evidence="9" id="KW-1185">Reference proteome</keyword>
<dbReference type="GO" id="GO:0006397">
    <property type="term" value="P:mRNA processing"/>
    <property type="evidence" value="ECO:0007669"/>
    <property type="project" value="UniProtKB-KW"/>
</dbReference>
<accession>A0ABD0W3F3</accession>
<dbReference type="PANTHER" id="PTHR14700:SF0">
    <property type="entry name" value="PENTATRICOPEPTIDE REPEAT-CONTAINING PROTEIN 2, MITOCHONDRIAL"/>
    <property type="match status" value="1"/>
</dbReference>
<dbReference type="InterPro" id="IPR011990">
    <property type="entry name" value="TPR-like_helical_dom_sf"/>
</dbReference>
<comment type="similarity">
    <text evidence="2">Belongs to the PTCD2 family.</text>
</comment>
<dbReference type="Gene3D" id="1.25.40.10">
    <property type="entry name" value="Tetratricopeptide repeat domain"/>
    <property type="match status" value="1"/>
</dbReference>
<name>A0ABD0W3F3_UMBPY</name>
<feature type="repeat" description="PPR" evidence="6">
    <location>
        <begin position="182"/>
        <end position="216"/>
    </location>
</feature>
<reference evidence="8 9" key="1">
    <citation type="submission" date="2024-06" db="EMBL/GenBank/DDBJ databases">
        <authorList>
            <person name="Pan Q."/>
            <person name="Wen M."/>
            <person name="Jouanno E."/>
            <person name="Zahm M."/>
            <person name="Klopp C."/>
            <person name="Cabau C."/>
            <person name="Louis A."/>
            <person name="Berthelot C."/>
            <person name="Parey E."/>
            <person name="Roest Crollius H."/>
            <person name="Montfort J."/>
            <person name="Robinson-Rechavi M."/>
            <person name="Bouchez O."/>
            <person name="Lampietro C."/>
            <person name="Lopez Roques C."/>
            <person name="Donnadieu C."/>
            <person name="Postlethwait J."/>
            <person name="Bobe J."/>
            <person name="Verreycken H."/>
            <person name="Guiguen Y."/>
        </authorList>
    </citation>
    <scope>NUCLEOTIDE SEQUENCE [LARGE SCALE GENOMIC DNA]</scope>
    <source>
        <strain evidence="8">Up_M1</strain>
        <tissue evidence="8">Testis</tissue>
    </source>
</reference>
<organism evidence="8 9">
    <name type="scientific">Umbra pygmaea</name>
    <name type="common">Eastern mudminnow</name>
    <dbReference type="NCBI Taxonomy" id="75934"/>
    <lineage>
        <taxon>Eukaryota</taxon>
        <taxon>Metazoa</taxon>
        <taxon>Chordata</taxon>
        <taxon>Craniata</taxon>
        <taxon>Vertebrata</taxon>
        <taxon>Euteleostomi</taxon>
        <taxon>Actinopterygii</taxon>
        <taxon>Neopterygii</taxon>
        <taxon>Teleostei</taxon>
        <taxon>Protacanthopterygii</taxon>
        <taxon>Esociformes</taxon>
        <taxon>Umbridae</taxon>
        <taxon>Umbra</taxon>
    </lineage>
</organism>
<evidence type="ECO:0000256" key="1">
    <source>
        <dbReference type="ARBA" id="ARBA00004173"/>
    </source>
</evidence>
<dbReference type="GO" id="GO:0005739">
    <property type="term" value="C:mitochondrion"/>
    <property type="evidence" value="ECO:0007669"/>
    <property type="project" value="UniProtKB-SubCell"/>
</dbReference>
<keyword evidence="5" id="KW-0496">Mitochondrion</keyword>
<sequence>MCYLNRVKVWTETSIFLTVRSNMAALCRIRGCVRVLLHNVPQRALLRGQIQSGCLVCRVGAKRHLLSDDVVKLQEFQERKLAMAYQVSGSKSDYFVAINQKMKKNELILKDELKRLLHLCQTTEDMETARHAIYRYHEENSNVAFGEFKFGPLFMRLCFELGLEELAAATLTDKNLRGFFSDSTSFNIALDMLFTKELYQSALDILRDMKDQGVALNKDTYTLATGTCYKMNTPESFRICTAMMEEGQTKGHMLPRHAYCFTVALALRQNDVEKAQSMFSQIMSTDSRICQNLRVLILAMAGAMQECLSVLNSAKCSNSPAFIKKPEFAKEVVDLVRLRSRDSLLMESVDHVLAWLQQSGQVTLVSMDEMLCHIPKGGKRGPRELMDDRRSSRRTHRPLQAALLSE</sequence>
<dbReference type="EMBL" id="JAGEUA010000009">
    <property type="protein sequence ID" value="KAL0965250.1"/>
    <property type="molecule type" value="Genomic_DNA"/>
</dbReference>